<dbReference type="EMBL" id="PYGJ01000019">
    <property type="protein sequence ID" value="PSL17279.1"/>
    <property type="molecule type" value="Genomic_DNA"/>
</dbReference>
<dbReference type="InterPro" id="IPR032710">
    <property type="entry name" value="NTF2-like_dom_sf"/>
</dbReference>
<dbReference type="AlphaFoldDB" id="A0A2P8F6E2"/>
<dbReference type="InterPro" id="IPR037401">
    <property type="entry name" value="SnoaL-like"/>
</dbReference>
<dbReference type="RefSeq" id="WP_106610195.1">
    <property type="nucleotide sequence ID" value="NZ_PYGJ01000019.1"/>
</dbReference>
<evidence type="ECO:0000259" key="1">
    <source>
        <dbReference type="Pfam" id="PF12680"/>
    </source>
</evidence>
<comment type="caution">
    <text evidence="2">The sequence shown here is derived from an EMBL/GenBank/DDBJ whole genome shotgun (WGS) entry which is preliminary data.</text>
</comment>
<evidence type="ECO:0000313" key="2">
    <source>
        <dbReference type="EMBL" id="PSL17279.1"/>
    </source>
</evidence>
<keyword evidence="3" id="KW-1185">Reference proteome</keyword>
<protein>
    <submittedName>
        <fullName evidence="2">Putative SnoaL-like aldol condensation-catalyzing enzyme</fullName>
    </submittedName>
</protein>
<dbReference type="OrthoDB" id="9812089at2"/>
<dbReference type="InterPro" id="IPR009959">
    <property type="entry name" value="Cyclase_SnoaL-like"/>
</dbReference>
<organism evidence="2 3">
    <name type="scientific">Shimia abyssi</name>
    <dbReference type="NCBI Taxonomy" id="1662395"/>
    <lineage>
        <taxon>Bacteria</taxon>
        <taxon>Pseudomonadati</taxon>
        <taxon>Pseudomonadota</taxon>
        <taxon>Alphaproteobacteria</taxon>
        <taxon>Rhodobacterales</taxon>
        <taxon>Roseobacteraceae</taxon>
    </lineage>
</organism>
<gene>
    <name evidence="2" type="ORF">CLV88_11950</name>
</gene>
<dbReference type="PANTHER" id="PTHR38436:SF1">
    <property type="entry name" value="ESTER CYCLASE"/>
    <property type="match status" value="1"/>
</dbReference>
<dbReference type="GO" id="GO:0030638">
    <property type="term" value="P:polyketide metabolic process"/>
    <property type="evidence" value="ECO:0007669"/>
    <property type="project" value="InterPro"/>
</dbReference>
<name>A0A2P8F6E2_9RHOB</name>
<dbReference type="PANTHER" id="PTHR38436">
    <property type="entry name" value="POLYKETIDE CYCLASE SNOAL-LIKE DOMAIN"/>
    <property type="match status" value="1"/>
</dbReference>
<dbReference type="SUPFAM" id="SSF54427">
    <property type="entry name" value="NTF2-like"/>
    <property type="match status" value="2"/>
</dbReference>
<dbReference type="Proteomes" id="UP000240418">
    <property type="component" value="Unassembled WGS sequence"/>
</dbReference>
<feature type="domain" description="SnoaL-like" evidence="1">
    <location>
        <begin position="11"/>
        <end position="104"/>
    </location>
</feature>
<dbReference type="Pfam" id="PF12680">
    <property type="entry name" value="SnoaL_2"/>
    <property type="match status" value="2"/>
</dbReference>
<feature type="domain" description="SnoaL-like" evidence="1">
    <location>
        <begin position="147"/>
        <end position="238"/>
    </location>
</feature>
<evidence type="ECO:0000313" key="3">
    <source>
        <dbReference type="Proteomes" id="UP000240418"/>
    </source>
</evidence>
<dbReference type="Gene3D" id="3.10.450.50">
    <property type="match status" value="2"/>
</dbReference>
<accession>A0A2P8F6E2</accession>
<proteinExistence type="predicted"/>
<reference evidence="2 3" key="1">
    <citation type="submission" date="2018-03" db="EMBL/GenBank/DDBJ databases">
        <title>Genomic Encyclopedia of Archaeal and Bacterial Type Strains, Phase II (KMG-II): from individual species to whole genera.</title>
        <authorList>
            <person name="Goeker M."/>
        </authorList>
    </citation>
    <scope>NUCLEOTIDE SEQUENCE [LARGE SCALE GENOMIC DNA]</scope>
    <source>
        <strain evidence="2 3">DSM 100673</strain>
    </source>
</reference>
<sequence>MTPKELVLALFTAAFADHDHEAARALVSADYIQHNPAIPTGADGLVNVIPLVAQSGMTATTHRVITEGNMVVLHNSYANADAFGASSLAAFDIFRVEDGKVVEHWDNLQPIPETTVSGRGMLDGVTMITDLEKTQENKALVLGFVNDVLAGAAPENVTTYMDPEIYMQHNPMIADGLSGLMAAVESFAAQGQAITKFEPQFAVAEGNFVFVASDAIMGGTPWAFFDLWRVENGKIVEHWDVVSPTPSDMAHNNGKF</sequence>